<proteinExistence type="predicted"/>
<dbReference type="AlphaFoldDB" id="A0A811ULA6"/>
<evidence type="ECO:0000313" key="1">
    <source>
        <dbReference type="EMBL" id="CAD6999584.1"/>
    </source>
</evidence>
<dbReference type="EMBL" id="CAJHJT010000012">
    <property type="protein sequence ID" value="CAD6999584.1"/>
    <property type="molecule type" value="Genomic_DNA"/>
</dbReference>
<organism evidence="1 2">
    <name type="scientific">Ceratitis capitata</name>
    <name type="common">Mediterranean fruit fly</name>
    <name type="synonym">Tephritis capitata</name>
    <dbReference type="NCBI Taxonomy" id="7213"/>
    <lineage>
        <taxon>Eukaryota</taxon>
        <taxon>Metazoa</taxon>
        <taxon>Ecdysozoa</taxon>
        <taxon>Arthropoda</taxon>
        <taxon>Hexapoda</taxon>
        <taxon>Insecta</taxon>
        <taxon>Pterygota</taxon>
        <taxon>Neoptera</taxon>
        <taxon>Endopterygota</taxon>
        <taxon>Diptera</taxon>
        <taxon>Brachycera</taxon>
        <taxon>Muscomorpha</taxon>
        <taxon>Tephritoidea</taxon>
        <taxon>Tephritidae</taxon>
        <taxon>Ceratitis</taxon>
        <taxon>Ceratitis</taxon>
    </lineage>
</organism>
<keyword evidence="2" id="KW-1185">Reference proteome</keyword>
<sequence>MDLQVIILVGTQRTLWRPKQLTTAIKQHRNQDKTTKAVSVVQVTVTVTVTANPDDMPLSTIMLQQQP</sequence>
<comment type="caution">
    <text evidence="1">The sequence shown here is derived from an EMBL/GenBank/DDBJ whole genome shotgun (WGS) entry which is preliminary data.</text>
</comment>
<name>A0A811ULA6_CERCA</name>
<accession>A0A811ULA6</accession>
<gene>
    <name evidence="1" type="ORF">CCAP1982_LOCUS8108</name>
</gene>
<evidence type="ECO:0000313" key="2">
    <source>
        <dbReference type="Proteomes" id="UP000606786"/>
    </source>
</evidence>
<reference evidence="1" key="1">
    <citation type="submission" date="2020-11" db="EMBL/GenBank/DDBJ databases">
        <authorList>
            <person name="Whitehead M."/>
        </authorList>
    </citation>
    <scope>NUCLEOTIDE SEQUENCE</scope>
    <source>
        <strain evidence="1">EGII</strain>
    </source>
</reference>
<dbReference type="Proteomes" id="UP000606786">
    <property type="component" value="Unassembled WGS sequence"/>
</dbReference>
<protein>
    <submittedName>
        <fullName evidence="1">(Mediterranean fruit fly) hypothetical protein</fullName>
    </submittedName>
</protein>